<proteinExistence type="predicted"/>
<accession>A0AAX0LAE2</accession>
<organism evidence="1 2">
    <name type="scientific">Campylobacter pinnipediorum subsp. pinnipediorum</name>
    <dbReference type="NCBI Taxonomy" id="1660067"/>
    <lineage>
        <taxon>Bacteria</taxon>
        <taxon>Pseudomonadati</taxon>
        <taxon>Campylobacterota</taxon>
        <taxon>Epsilonproteobacteria</taxon>
        <taxon>Campylobacterales</taxon>
        <taxon>Campylobacteraceae</taxon>
        <taxon>Campylobacter</taxon>
    </lineage>
</organism>
<name>A0AAX0LAE2_9BACT</name>
<gene>
    <name evidence="1" type="ORF">BFG04_04390</name>
</gene>
<protein>
    <submittedName>
        <fullName evidence="1">Uncharacterized protein</fullName>
    </submittedName>
</protein>
<dbReference type="AlphaFoldDB" id="A0AAX0LAE2"/>
<comment type="caution">
    <text evidence="1">The sequence shown here is derived from an EMBL/GenBank/DDBJ whole genome shotgun (WGS) entry which is preliminary data.</text>
</comment>
<evidence type="ECO:0000313" key="2">
    <source>
        <dbReference type="Proteomes" id="UP000189728"/>
    </source>
</evidence>
<evidence type="ECO:0000313" key="1">
    <source>
        <dbReference type="EMBL" id="OPA77379.1"/>
    </source>
</evidence>
<dbReference type="EMBL" id="MCRK01000036">
    <property type="protein sequence ID" value="OPA77379.1"/>
    <property type="molecule type" value="Genomic_DNA"/>
</dbReference>
<dbReference type="Proteomes" id="UP000189728">
    <property type="component" value="Unassembled WGS sequence"/>
</dbReference>
<sequence length="104" mass="11573">MDGASNDDGGGFFNKALGWLGSSSVAGSTPNWLGVAGMAGSLYDGYQTHKNAKKMQKLQNDTYNFNKMLSERQLSKDNQAQNNLERAWANSRFNVNNDDEERLY</sequence>
<reference evidence="1 2" key="1">
    <citation type="submission" date="2016-08" db="EMBL/GenBank/DDBJ databases">
        <title>Campylobacter species from sea mammals.</title>
        <authorList>
            <person name="Gilbert M.J."/>
            <person name="Byrne B.A."/>
            <person name="Zomer A.L."/>
            <person name="Wagenaar J.A."/>
        </authorList>
    </citation>
    <scope>NUCLEOTIDE SEQUENCE [LARGE SCALE GENOMIC DNA]</scope>
    <source>
        <strain evidence="1 2">1105248</strain>
    </source>
</reference>